<dbReference type="SUPFAM" id="SSF51556">
    <property type="entry name" value="Metallo-dependent hydrolases"/>
    <property type="match status" value="1"/>
</dbReference>
<dbReference type="EC" id="3.5.2.7" evidence="2"/>
<dbReference type="AlphaFoldDB" id="A0A7J6UFF1"/>
<dbReference type="GO" id="GO:0019556">
    <property type="term" value="P:L-histidine catabolic process to glutamate and formamide"/>
    <property type="evidence" value="ECO:0007669"/>
    <property type="project" value="UniProtKB-UniPathway"/>
</dbReference>
<keyword evidence="3" id="KW-0479">Metal-binding</keyword>
<protein>
    <recommendedName>
        <fullName evidence="2">imidazolonepropionase</fullName>
        <ecNumber evidence="2">3.5.2.7</ecNumber>
    </recommendedName>
</protein>
<dbReference type="UniPathway" id="UPA00379">
    <property type="reaction ID" value="UER00551"/>
</dbReference>
<keyword evidence="6" id="KW-0862">Zinc</keyword>
<dbReference type="PANTHER" id="PTHR42752:SF1">
    <property type="entry name" value="IMIDAZOLONEPROPIONASE-RELATED"/>
    <property type="match status" value="1"/>
</dbReference>
<keyword evidence="9" id="KW-1185">Reference proteome</keyword>
<dbReference type="OMA" id="EERWCIA"/>
<gene>
    <name evidence="8" type="ORF">FOZ63_014616</name>
</gene>
<dbReference type="InterPro" id="IPR032466">
    <property type="entry name" value="Metal_Hydrolase"/>
</dbReference>
<dbReference type="InterPro" id="IPR011059">
    <property type="entry name" value="Metal-dep_hydrolase_composite"/>
</dbReference>
<evidence type="ECO:0000256" key="7">
    <source>
        <dbReference type="ARBA" id="ARBA00023004"/>
    </source>
</evidence>
<dbReference type="PANTHER" id="PTHR42752">
    <property type="entry name" value="IMIDAZOLONEPROPIONASE"/>
    <property type="match status" value="1"/>
</dbReference>
<evidence type="ECO:0000256" key="6">
    <source>
        <dbReference type="ARBA" id="ARBA00022833"/>
    </source>
</evidence>
<comment type="caution">
    <text evidence="8">The sequence shown here is derived from an EMBL/GenBank/DDBJ whole genome shotgun (WGS) entry which is preliminary data.</text>
</comment>
<dbReference type="GO" id="GO:0050480">
    <property type="term" value="F:imidazolonepropionase activity"/>
    <property type="evidence" value="ECO:0007669"/>
    <property type="project" value="UniProtKB-EC"/>
</dbReference>
<organism evidence="8 9">
    <name type="scientific">Perkinsus olseni</name>
    <name type="common">Perkinsus atlanticus</name>
    <dbReference type="NCBI Taxonomy" id="32597"/>
    <lineage>
        <taxon>Eukaryota</taxon>
        <taxon>Sar</taxon>
        <taxon>Alveolata</taxon>
        <taxon>Perkinsozoa</taxon>
        <taxon>Perkinsea</taxon>
        <taxon>Perkinsida</taxon>
        <taxon>Perkinsidae</taxon>
        <taxon>Perkinsus</taxon>
    </lineage>
</organism>
<evidence type="ECO:0000256" key="5">
    <source>
        <dbReference type="ARBA" id="ARBA00022808"/>
    </source>
</evidence>
<feature type="non-terminal residue" evidence="8">
    <location>
        <position position="1"/>
    </location>
</feature>
<evidence type="ECO:0000256" key="3">
    <source>
        <dbReference type="ARBA" id="ARBA00022723"/>
    </source>
</evidence>
<keyword evidence="5" id="KW-0369">Histidine metabolism</keyword>
<name>A0A7J6UFF1_PEROL</name>
<sequence>DLGGVSADHLERLDEEGAQALASSNVVAVMLPGAQLYLKDTSPPIQLLRTKGVTMAVGSDLNPGSSPVHDLLTCATLSCIIQGLTIPEALLGVTKHAGQALGLPKAGWLALDGGSYADMVLIEPPVGEGCCIDAIIQHLGGHRVKAVVKDGTLVYSST</sequence>
<keyword evidence="7" id="KW-0408">Iron</keyword>
<dbReference type="InterPro" id="IPR005920">
    <property type="entry name" value="HutI"/>
</dbReference>
<comment type="pathway">
    <text evidence="1">Amino-acid degradation.</text>
</comment>
<accession>A0A7J6UFF1</accession>
<dbReference type="EMBL" id="JABANO010003977">
    <property type="protein sequence ID" value="KAF4755954.1"/>
    <property type="molecule type" value="Genomic_DNA"/>
</dbReference>
<keyword evidence="4" id="KW-0378">Hydrolase</keyword>
<evidence type="ECO:0000313" key="9">
    <source>
        <dbReference type="Proteomes" id="UP000553632"/>
    </source>
</evidence>
<evidence type="ECO:0000313" key="8">
    <source>
        <dbReference type="EMBL" id="KAF4755954.1"/>
    </source>
</evidence>
<reference evidence="8 9" key="1">
    <citation type="submission" date="2020-04" db="EMBL/GenBank/DDBJ databases">
        <title>Perkinsus olseni comparative genomics.</title>
        <authorList>
            <person name="Bogema D.R."/>
        </authorList>
    </citation>
    <scope>NUCLEOTIDE SEQUENCE [LARGE SCALE GENOMIC DNA]</scope>
    <source>
        <strain evidence="8 9">ATCC PRA-207</strain>
    </source>
</reference>
<dbReference type="Gene3D" id="3.20.20.140">
    <property type="entry name" value="Metal-dependent hydrolases"/>
    <property type="match status" value="1"/>
</dbReference>
<proteinExistence type="predicted"/>
<evidence type="ECO:0000256" key="1">
    <source>
        <dbReference type="ARBA" id="ARBA00005023"/>
    </source>
</evidence>
<evidence type="ECO:0000256" key="2">
    <source>
        <dbReference type="ARBA" id="ARBA00012864"/>
    </source>
</evidence>
<dbReference type="GO" id="GO:0019557">
    <property type="term" value="P:L-histidine catabolic process to glutamate and formate"/>
    <property type="evidence" value="ECO:0007669"/>
    <property type="project" value="UniProtKB-UniPathway"/>
</dbReference>
<dbReference type="Proteomes" id="UP000553632">
    <property type="component" value="Unassembled WGS sequence"/>
</dbReference>
<evidence type="ECO:0000256" key="4">
    <source>
        <dbReference type="ARBA" id="ARBA00022801"/>
    </source>
</evidence>
<dbReference type="GO" id="GO:0046872">
    <property type="term" value="F:metal ion binding"/>
    <property type="evidence" value="ECO:0007669"/>
    <property type="project" value="UniProtKB-KW"/>
</dbReference>
<dbReference type="GO" id="GO:0005737">
    <property type="term" value="C:cytoplasm"/>
    <property type="evidence" value="ECO:0007669"/>
    <property type="project" value="InterPro"/>
</dbReference>
<dbReference type="Gene3D" id="2.30.40.10">
    <property type="entry name" value="Urease, subunit C, domain 1"/>
    <property type="match status" value="1"/>
</dbReference>